<keyword evidence="3 9" id="KW-0547">Nucleotide-binding</keyword>
<comment type="caution">
    <text evidence="9">Lacks conserved residue(s) required for the propagation of feature annotation.</text>
</comment>
<feature type="active site" description="Proton acceptor" evidence="9">
    <location>
        <position position="75"/>
    </location>
</feature>
<feature type="binding site" evidence="9">
    <location>
        <position position="179"/>
    </location>
    <ligand>
        <name>NAD(+)</name>
        <dbReference type="ChEBI" id="CHEBI:57540"/>
    </ligand>
</feature>
<evidence type="ECO:0000313" key="10">
    <source>
        <dbReference type="EMBL" id="RZU61814.1"/>
    </source>
</evidence>
<evidence type="ECO:0000313" key="11">
    <source>
        <dbReference type="Proteomes" id="UP000292685"/>
    </source>
</evidence>
<evidence type="ECO:0000256" key="5">
    <source>
        <dbReference type="ARBA" id="ARBA00022840"/>
    </source>
</evidence>
<evidence type="ECO:0000256" key="9">
    <source>
        <dbReference type="HAMAP-Rule" id="MF_00361"/>
    </source>
</evidence>
<dbReference type="RefSeq" id="WP_130450273.1">
    <property type="nucleotide sequence ID" value="NZ_SHLA01000001.1"/>
</dbReference>
<evidence type="ECO:0000256" key="8">
    <source>
        <dbReference type="ARBA" id="ARBA00047925"/>
    </source>
</evidence>
<evidence type="ECO:0000256" key="4">
    <source>
        <dbReference type="ARBA" id="ARBA00022777"/>
    </source>
</evidence>
<accession>A0A4Q8ACL3</accession>
<dbReference type="InterPro" id="IPR017438">
    <property type="entry name" value="ATP-NAD_kinase_N"/>
</dbReference>
<keyword evidence="11" id="KW-1185">Reference proteome</keyword>
<feature type="binding site" evidence="9">
    <location>
        <position position="160"/>
    </location>
    <ligand>
        <name>NAD(+)</name>
        <dbReference type="ChEBI" id="CHEBI:57540"/>
    </ligand>
</feature>
<evidence type="ECO:0000256" key="7">
    <source>
        <dbReference type="ARBA" id="ARBA00023027"/>
    </source>
</evidence>
<dbReference type="InterPro" id="IPR016064">
    <property type="entry name" value="NAD/diacylglycerol_kinase_sf"/>
</dbReference>
<evidence type="ECO:0000256" key="6">
    <source>
        <dbReference type="ARBA" id="ARBA00022857"/>
    </source>
</evidence>
<feature type="binding site" evidence="9">
    <location>
        <begin position="149"/>
        <end position="150"/>
    </location>
    <ligand>
        <name>NAD(+)</name>
        <dbReference type="ChEBI" id="CHEBI:57540"/>
    </ligand>
</feature>
<comment type="function">
    <text evidence="9">Involved in the regulation of the intracellular balance of NAD and NADP, and is a key enzyme in the biosynthesis of NADP. Catalyzes specifically the phosphorylation on 2'-hydroxyl of the adenosine moiety of NAD to yield NADP.</text>
</comment>
<keyword evidence="5 9" id="KW-0067">ATP-binding</keyword>
<keyword evidence="4 9" id="KW-0418">Kinase</keyword>
<reference evidence="10 11" key="1">
    <citation type="submission" date="2019-02" db="EMBL/GenBank/DDBJ databases">
        <title>Sequencing the genomes of 1000 actinobacteria strains.</title>
        <authorList>
            <person name="Klenk H.-P."/>
        </authorList>
    </citation>
    <scope>NUCLEOTIDE SEQUENCE [LARGE SCALE GENOMIC DNA]</scope>
    <source>
        <strain evidence="10 11">DSM 17364</strain>
    </source>
</reference>
<dbReference type="GO" id="GO:0003951">
    <property type="term" value="F:NAD+ kinase activity"/>
    <property type="evidence" value="ECO:0007669"/>
    <property type="project" value="UniProtKB-UniRule"/>
</dbReference>
<feature type="binding site" evidence="9">
    <location>
        <position position="80"/>
    </location>
    <ligand>
        <name>NAD(+)</name>
        <dbReference type="ChEBI" id="CHEBI:57540"/>
    </ligand>
</feature>
<dbReference type="Gene3D" id="3.40.50.10330">
    <property type="entry name" value="Probable inorganic polyphosphate/atp-NAD kinase, domain 1"/>
    <property type="match status" value="1"/>
</dbReference>
<dbReference type="EMBL" id="SHLA01000001">
    <property type="protein sequence ID" value="RZU61814.1"/>
    <property type="molecule type" value="Genomic_DNA"/>
</dbReference>
<dbReference type="Gene3D" id="2.60.200.30">
    <property type="entry name" value="Probable inorganic polyphosphate/atp-NAD kinase, domain 2"/>
    <property type="match status" value="1"/>
</dbReference>
<dbReference type="GO" id="GO:0005737">
    <property type="term" value="C:cytoplasm"/>
    <property type="evidence" value="ECO:0007669"/>
    <property type="project" value="UniProtKB-SubCell"/>
</dbReference>
<feature type="binding site" evidence="9">
    <location>
        <begin position="75"/>
        <end position="76"/>
    </location>
    <ligand>
        <name>NAD(+)</name>
        <dbReference type="ChEBI" id="CHEBI:57540"/>
    </ligand>
</feature>
<feature type="binding site" evidence="9">
    <location>
        <begin position="190"/>
        <end position="195"/>
    </location>
    <ligand>
        <name>NAD(+)</name>
        <dbReference type="ChEBI" id="CHEBI:57540"/>
    </ligand>
</feature>
<dbReference type="InterPro" id="IPR002504">
    <property type="entry name" value="NADK"/>
</dbReference>
<protein>
    <recommendedName>
        <fullName evidence="9">NAD kinase</fullName>
        <ecNumber evidence="9">2.7.1.23</ecNumber>
    </recommendedName>
    <alternativeName>
        <fullName evidence="9">ATP-dependent NAD kinase</fullName>
    </alternativeName>
</protein>
<gene>
    <name evidence="9" type="primary">nadK</name>
    <name evidence="10" type="ORF">EV380_1393</name>
</gene>
<keyword evidence="6 9" id="KW-0521">NADP</keyword>
<name>A0A4Q8ACL3_9MICC</name>
<dbReference type="PANTHER" id="PTHR20275:SF0">
    <property type="entry name" value="NAD KINASE"/>
    <property type="match status" value="1"/>
</dbReference>
<dbReference type="OrthoDB" id="9774737at2"/>
<dbReference type="NCBIfam" id="NF002892">
    <property type="entry name" value="PRK03372.1"/>
    <property type="match status" value="1"/>
</dbReference>
<dbReference type="GO" id="GO:0005524">
    <property type="term" value="F:ATP binding"/>
    <property type="evidence" value="ECO:0007669"/>
    <property type="project" value="UniProtKB-KW"/>
</dbReference>
<dbReference type="FunFam" id="2.60.200.30:FF:000007">
    <property type="entry name" value="NAD kinase"/>
    <property type="match status" value="1"/>
</dbReference>
<dbReference type="GO" id="GO:0019674">
    <property type="term" value="P:NAD+ metabolic process"/>
    <property type="evidence" value="ECO:0007669"/>
    <property type="project" value="InterPro"/>
</dbReference>
<dbReference type="GO" id="GO:0006741">
    <property type="term" value="P:NADP+ biosynthetic process"/>
    <property type="evidence" value="ECO:0007669"/>
    <property type="project" value="UniProtKB-UniRule"/>
</dbReference>
<dbReference type="SUPFAM" id="SSF111331">
    <property type="entry name" value="NAD kinase/diacylglycerol kinase-like"/>
    <property type="match status" value="1"/>
</dbReference>
<dbReference type="EC" id="2.7.1.23" evidence="9"/>
<sequence>MRRILVLAHTGRADALRAAFDTCVSLRDAGLIPVMQREDLANLRSAIPVFVPEVEILGEEASLVDVDLAVVLGGDGTVLRSAELVRGTDVPLLGVNLGHVGFLAESERSDLNQTVQWVVERDYIVEERMALDVTVWFGNRRVATTWALNEAAVEKADRERMIEVVMEVDGRPISTFGCDGMVMATPTGSTAYAFSAGGPVVWPEVEALIMAPISAHALFAKPLVVAPSSKMAVEVLSRTDAQGVLWCDGRRTIQLPPGSRVEVTRSKIPVRLARVNQTPFSERLVRKFELPTRGWRGPVQHPEQDPVSSALPIVANGIEVVEPRNLEPRPETKGHP</sequence>
<dbReference type="InterPro" id="IPR017437">
    <property type="entry name" value="ATP-NAD_kinase_PpnK-typ_C"/>
</dbReference>
<comment type="similarity">
    <text evidence="9">Belongs to the NAD kinase family.</text>
</comment>
<comment type="caution">
    <text evidence="10">The sequence shown here is derived from an EMBL/GenBank/DDBJ whole genome shotgun (WGS) entry which is preliminary data.</text>
</comment>
<evidence type="ECO:0000256" key="1">
    <source>
        <dbReference type="ARBA" id="ARBA00022490"/>
    </source>
</evidence>
<comment type="catalytic activity">
    <reaction evidence="8 9">
        <text>NAD(+) + ATP = ADP + NADP(+) + H(+)</text>
        <dbReference type="Rhea" id="RHEA:18629"/>
        <dbReference type="ChEBI" id="CHEBI:15378"/>
        <dbReference type="ChEBI" id="CHEBI:30616"/>
        <dbReference type="ChEBI" id="CHEBI:57540"/>
        <dbReference type="ChEBI" id="CHEBI:58349"/>
        <dbReference type="ChEBI" id="CHEBI:456216"/>
        <dbReference type="EC" id="2.7.1.23"/>
    </reaction>
</comment>
<dbReference type="Proteomes" id="UP000292685">
    <property type="component" value="Unassembled WGS sequence"/>
</dbReference>
<evidence type="ECO:0000256" key="3">
    <source>
        <dbReference type="ARBA" id="ARBA00022741"/>
    </source>
</evidence>
<keyword evidence="2 9" id="KW-0808">Transferase</keyword>
<dbReference type="Pfam" id="PF20143">
    <property type="entry name" value="NAD_kinase_C"/>
    <property type="match status" value="1"/>
</dbReference>
<dbReference type="Pfam" id="PF01513">
    <property type="entry name" value="NAD_kinase"/>
    <property type="match status" value="1"/>
</dbReference>
<dbReference type="PANTHER" id="PTHR20275">
    <property type="entry name" value="NAD KINASE"/>
    <property type="match status" value="1"/>
</dbReference>
<dbReference type="HAMAP" id="MF_00361">
    <property type="entry name" value="NAD_kinase"/>
    <property type="match status" value="1"/>
</dbReference>
<comment type="subcellular location">
    <subcellularLocation>
        <location evidence="9">Cytoplasm</location>
    </subcellularLocation>
</comment>
<keyword evidence="7 9" id="KW-0520">NAD</keyword>
<evidence type="ECO:0000256" key="2">
    <source>
        <dbReference type="ARBA" id="ARBA00022679"/>
    </source>
</evidence>
<dbReference type="AlphaFoldDB" id="A0A4Q8ACL3"/>
<dbReference type="GO" id="GO:0046872">
    <property type="term" value="F:metal ion binding"/>
    <property type="evidence" value="ECO:0007669"/>
    <property type="project" value="UniProtKB-UniRule"/>
</dbReference>
<keyword evidence="1 9" id="KW-0963">Cytoplasm</keyword>
<dbReference type="GO" id="GO:0051287">
    <property type="term" value="F:NAD binding"/>
    <property type="evidence" value="ECO:0007669"/>
    <property type="project" value="UniProtKB-ARBA"/>
</dbReference>
<comment type="cofactor">
    <cofactor evidence="9">
        <name>a divalent metal cation</name>
        <dbReference type="ChEBI" id="CHEBI:60240"/>
    </cofactor>
</comment>
<proteinExistence type="inferred from homology"/>
<organism evidence="10 11">
    <name type="scientific">Zhihengliuella halotolerans</name>
    <dbReference type="NCBI Taxonomy" id="370736"/>
    <lineage>
        <taxon>Bacteria</taxon>
        <taxon>Bacillati</taxon>
        <taxon>Actinomycetota</taxon>
        <taxon>Actinomycetes</taxon>
        <taxon>Micrococcales</taxon>
        <taxon>Micrococcaceae</taxon>
        <taxon>Zhihengliuella</taxon>
    </lineage>
</organism>